<proteinExistence type="predicted"/>
<gene>
    <name evidence="3" type="ORF">WJX75_004540</name>
</gene>
<evidence type="ECO:0000313" key="4">
    <source>
        <dbReference type="Proteomes" id="UP001491310"/>
    </source>
</evidence>
<reference evidence="3 4" key="1">
    <citation type="journal article" date="2024" name="Nat. Commun.">
        <title>Phylogenomics reveals the evolutionary origins of lichenization in chlorophyte algae.</title>
        <authorList>
            <person name="Puginier C."/>
            <person name="Libourel C."/>
            <person name="Otte J."/>
            <person name="Skaloud P."/>
            <person name="Haon M."/>
            <person name="Grisel S."/>
            <person name="Petersen M."/>
            <person name="Berrin J.G."/>
            <person name="Delaux P.M."/>
            <person name="Dal Grande F."/>
            <person name="Keller J."/>
        </authorList>
    </citation>
    <scope>NUCLEOTIDE SEQUENCE [LARGE SCALE GENOMIC DNA]</scope>
    <source>
        <strain evidence="3 4">SAG 216-7</strain>
    </source>
</reference>
<feature type="domain" description="DNA/RNA-binding protein Alba-like" evidence="2">
    <location>
        <begin position="15"/>
        <end position="57"/>
    </location>
</feature>
<dbReference type="InterPro" id="IPR002775">
    <property type="entry name" value="DNA/RNA-bd_Alba-like"/>
</dbReference>
<dbReference type="EMBL" id="JALJOT010000011">
    <property type="protein sequence ID" value="KAK9905681.1"/>
    <property type="molecule type" value="Genomic_DNA"/>
</dbReference>
<feature type="region of interest" description="Disordered" evidence="1">
    <location>
        <begin position="96"/>
        <end position="147"/>
    </location>
</feature>
<evidence type="ECO:0000259" key="2">
    <source>
        <dbReference type="Pfam" id="PF01918"/>
    </source>
</evidence>
<feature type="compositionally biased region" description="Low complexity" evidence="1">
    <location>
        <begin position="105"/>
        <end position="118"/>
    </location>
</feature>
<keyword evidence="4" id="KW-1185">Reference proteome</keyword>
<dbReference type="PANTHER" id="PTHR31947:SF36">
    <property type="entry name" value="DNA_RNA-BINDING PROTEIN ALBA-LIKE DOMAIN-CONTAINING PROTEIN"/>
    <property type="match status" value="1"/>
</dbReference>
<protein>
    <recommendedName>
        <fullName evidence="2">DNA/RNA-binding protein Alba-like domain-containing protein</fullName>
    </recommendedName>
</protein>
<sequence>MRCEEYNVPASAPSQKPLFFYVNLAKRFLQEHGEVQLSALGLAISSMVTVAEILKSGQWAVEKRITTGLDTTEEEGRDRPMQKAKMEIILTKSPQFDELMAASTSQQPGNSSGPQAPGASPPGRGPSSQPQGGEPSEVQGMQNLLLQ</sequence>
<evidence type="ECO:0000256" key="1">
    <source>
        <dbReference type="SAM" id="MobiDB-lite"/>
    </source>
</evidence>
<dbReference type="Gene3D" id="3.30.110.20">
    <property type="entry name" value="Alba-like domain"/>
    <property type="match status" value="1"/>
</dbReference>
<dbReference type="PANTHER" id="PTHR31947">
    <property type="entry name" value="DNA/RNA-BINDING PROTEIN ALBA 3"/>
    <property type="match status" value="1"/>
</dbReference>
<dbReference type="InterPro" id="IPR014560">
    <property type="entry name" value="UCP030333_Alba"/>
</dbReference>
<dbReference type="InterPro" id="IPR036882">
    <property type="entry name" value="Alba-like_dom_sf"/>
</dbReference>
<evidence type="ECO:0000313" key="3">
    <source>
        <dbReference type="EMBL" id="KAK9905681.1"/>
    </source>
</evidence>
<dbReference type="SUPFAM" id="SSF82704">
    <property type="entry name" value="AlbA-like"/>
    <property type="match status" value="1"/>
</dbReference>
<name>A0ABR2YHW5_9CHLO</name>
<accession>A0ABR2YHW5</accession>
<feature type="compositionally biased region" description="Low complexity" evidence="1">
    <location>
        <begin position="125"/>
        <end position="136"/>
    </location>
</feature>
<dbReference type="Proteomes" id="UP001491310">
    <property type="component" value="Unassembled WGS sequence"/>
</dbReference>
<comment type="caution">
    <text evidence="3">The sequence shown here is derived from an EMBL/GenBank/DDBJ whole genome shotgun (WGS) entry which is preliminary data.</text>
</comment>
<dbReference type="Pfam" id="PF01918">
    <property type="entry name" value="Alba"/>
    <property type="match status" value="1"/>
</dbReference>
<organism evidence="3 4">
    <name type="scientific">Coccomyxa subellipsoidea</name>
    <dbReference type="NCBI Taxonomy" id="248742"/>
    <lineage>
        <taxon>Eukaryota</taxon>
        <taxon>Viridiplantae</taxon>
        <taxon>Chlorophyta</taxon>
        <taxon>core chlorophytes</taxon>
        <taxon>Trebouxiophyceae</taxon>
        <taxon>Trebouxiophyceae incertae sedis</taxon>
        <taxon>Coccomyxaceae</taxon>
        <taxon>Coccomyxa</taxon>
    </lineage>
</organism>